<keyword evidence="2" id="KW-0012">Acyltransferase</keyword>
<dbReference type="InterPro" id="IPR029058">
    <property type="entry name" value="AB_hydrolase_fold"/>
</dbReference>
<proteinExistence type="predicted"/>
<gene>
    <name evidence="5" type="ORF">IPJ48_03855</name>
</gene>
<sequence>MMNASATSPASVPPLPGGDLDRLVHAQFSHLTGGISPAAMRMAFEDWLTHLSHNPAEQAELARKSVHLLQVLSCNALQALQPSFKPCIEAKLNDRRFSDPAWQAWPFNVISQAFLLNEQWWQDATTGVRGVSRHHEDVVSFTIRQLLDIVSPSNFIWSNPEVLARTAHTGGANLWQGFQNLLEDAQRQQTQAPPEGSEAWQVGRNVAVTPGKVIYRNRLIELIQYEAAGTRVRPEPILIVPAWIMKYYILDLSPGNSLIKYLVEQGHTVFVISWLNPSSAERDLGMDDYLRLGVMDALDAVGKVVPGEKVHAVGYCLGGTLLTIAAAAMGRDADDRLATISLLAAQTDFTEPGELALFIDDSQITFLEDIMWDQGYLDNTQMAGAFQLLNSNDLVWSRMLKDYLMGERTPVSDLLAWNADGTRLPYRMHTEYLFRLFVHNDLASGRYPVGDKPVALTDIQCPIYCVGTLRDHVAPWRSVYKLHLLADVELTFLLTSGGHNVGIVNPPGVPRRSYQVLTRAHDSNYLDPDTWLKTAPQHEGSWWPDWAARLQTRSGQPVAAPAMGAAAKGLKPICPAPGTYVMQK</sequence>
<dbReference type="SUPFAM" id="SSF53474">
    <property type="entry name" value="alpha/beta-Hydrolases"/>
    <property type="match status" value="1"/>
</dbReference>
<dbReference type="Pfam" id="PF07167">
    <property type="entry name" value="PhaC_N"/>
    <property type="match status" value="1"/>
</dbReference>
<dbReference type="PANTHER" id="PTHR36837">
    <property type="entry name" value="POLY(3-HYDROXYALKANOATE) POLYMERASE SUBUNIT PHAC"/>
    <property type="match status" value="1"/>
</dbReference>
<feature type="domain" description="Poly-beta-hydroxybutyrate polymerase N-terminal" evidence="4">
    <location>
        <begin position="20"/>
        <end position="55"/>
    </location>
</feature>
<dbReference type="InterPro" id="IPR022211">
    <property type="entry name" value="PHBC_N"/>
</dbReference>
<name>A0A9D7IBV7_9RHOO</name>
<dbReference type="AlphaFoldDB" id="A0A9D7IBV7"/>
<accession>A0A9D7IBV7</accession>
<dbReference type="EMBL" id="JADJNC010000005">
    <property type="protein sequence ID" value="MBK7422285.1"/>
    <property type="molecule type" value="Genomic_DNA"/>
</dbReference>
<dbReference type="Gene3D" id="3.40.50.1820">
    <property type="entry name" value="alpha/beta hydrolase"/>
    <property type="match status" value="1"/>
</dbReference>
<evidence type="ECO:0000313" key="6">
    <source>
        <dbReference type="Proteomes" id="UP000886602"/>
    </source>
</evidence>
<evidence type="ECO:0000259" key="3">
    <source>
        <dbReference type="Pfam" id="PF07167"/>
    </source>
</evidence>
<reference evidence="5" key="1">
    <citation type="submission" date="2020-10" db="EMBL/GenBank/DDBJ databases">
        <title>Connecting structure to function with the recovery of over 1000 high-quality activated sludge metagenome-assembled genomes encoding full-length rRNA genes using long-read sequencing.</title>
        <authorList>
            <person name="Singleton C.M."/>
            <person name="Petriglieri F."/>
            <person name="Kristensen J.M."/>
            <person name="Kirkegaard R.H."/>
            <person name="Michaelsen T.Y."/>
            <person name="Andersen M.H."/>
            <person name="Karst S.M."/>
            <person name="Dueholm M.S."/>
            <person name="Nielsen P.H."/>
            <person name="Albertsen M."/>
        </authorList>
    </citation>
    <scope>NUCLEOTIDE SEQUENCE</scope>
    <source>
        <strain evidence="5">EsbW_18-Q3-R4-48_MAXAC.044</strain>
    </source>
</reference>
<dbReference type="InterPro" id="IPR051321">
    <property type="entry name" value="PHA/PHB_synthase"/>
</dbReference>
<evidence type="ECO:0000256" key="1">
    <source>
        <dbReference type="ARBA" id="ARBA00022679"/>
    </source>
</evidence>
<organism evidence="5 6">
    <name type="scientific">Candidatus Propionivibrio dominans</name>
    <dbReference type="NCBI Taxonomy" id="2954373"/>
    <lineage>
        <taxon>Bacteria</taxon>
        <taxon>Pseudomonadati</taxon>
        <taxon>Pseudomonadota</taxon>
        <taxon>Betaproteobacteria</taxon>
        <taxon>Rhodocyclales</taxon>
        <taxon>Rhodocyclaceae</taxon>
        <taxon>Propionivibrio</taxon>
    </lineage>
</organism>
<evidence type="ECO:0000256" key="2">
    <source>
        <dbReference type="ARBA" id="ARBA00023315"/>
    </source>
</evidence>
<evidence type="ECO:0000259" key="4">
    <source>
        <dbReference type="Pfam" id="PF12551"/>
    </source>
</evidence>
<protein>
    <submittedName>
        <fullName evidence="5">Polyhydroxyalkanoic acid synthase</fullName>
    </submittedName>
</protein>
<dbReference type="GO" id="GO:0016746">
    <property type="term" value="F:acyltransferase activity"/>
    <property type="evidence" value="ECO:0007669"/>
    <property type="project" value="UniProtKB-KW"/>
</dbReference>
<dbReference type="PANTHER" id="PTHR36837:SF5">
    <property type="entry name" value="POLY-3-HYDROXYBUTYRATE SYNTHASE"/>
    <property type="match status" value="1"/>
</dbReference>
<evidence type="ECO:0000313" key="5">
    <source>
        <dbReference type="EMBL" id="MBK7422285.1"/>
    </source>
</evidence>
<comment type="caution">
    <text evidence="5">The sequence shown here is derived from an EMBL/GenBank/DDBJ whole genome shotgun (WGS) entry which is preliminary data.</text>
</comment>
<dbReference type="GO" id="GO:0042619">
    <property type="term" value="P:poly-hydroxybutyrate biosynthetic process"/>
    <property type="evidence" value="ECO:0007669"/>
    <property type="project" value="InterPro"/>
</dbReference>
<dbReference type="Proteomes" id="UP000886602">
    <property type="component" value="Unassembled WGS sequence"/>
</dbReference>
<keyword evidence="1" id="KW-0808">Transferase</keyword>
<dbReference type="Pfam" id="PF12551">
    <property type="entry name" value="PHBC_N"/>
    <property type="match status" value="1"/>
</dbReference>
<feature type="domain" description="Poly-beta-hydroxybutyrate polymerase N-terminal" evidence="3">
    <location>
        <begin position="93"/>
        <end position="262"/>
    </location>
</feature>
<dbReference type="InterPro" id="IPR010941">
    <property type="entry name" value="PhaC_N"/>
</dbReference>